<evidence type="ECO:0000313" key="3">
    <source>
        <dbReference type="Proteomes" id="UP000425960"/>
    </source>
</evidence>
<dbReference type="Proteomes" id="UP000425960">
    <property type="component" value="Chromosome"/>
</dbReference>
<name>A0A5K7ZK10_9BACT</name>
<dbReference type="KEGG" id="dov:DSCO28_31240"/>
<dbReference type="RefSeq" id="WP_155322984.1">
    <property type="nucleotide sequence ID" value="NZ_AP021876.1"/>
</dbReference>
<dbReference type="EMBL" id="AP021876">
    <property type="protein sequence ID" value="BBO82558.1"/>
    <property type="molecule type" value="Genomic_DNA"/>
</dbReference>
<organism evidence="2 3">
    <name type="scientific">Desulfosarcina ovata subsp. sediminis</name>
    <dbReference type="NCBI Taxonomy" id="885957"/>
    <lineage>
        <taxon>Bacteria</taxon>
        <taxon>Pseudomonadati</taxon>
        <taxon>Thermodesulfobacteriota</taxon>
        <taxon>Desulfobacteria</taxon>
        <taxon>Desulfobacterales</taxon>
        <taxon>Desulfosarcinaceae</taxon>
        <taxon>Desulfosarcina</taxon>
    </lineage>
</organism>
<gene>
    <name evidence="2" type="ORF">DSCO28_31240</name>
</gene>
<dbReference type="AlphaFoldDB" id="A0A5K7ZK10"/>
<protein>
    <submittedName>
        <fullName evidence="2">Uncharacterized protein</fullName>
    </submittedName>
</protein>
<proteinExistence type="predicted"/>
<accession>A0A5K7ZK10</accession>
<reference evidence="2 3" key="1">
    <citation type="submission" date="2019-11" db="EMBL/GenBank/DDBJ databases">
        <title>Comparative genomics of hydrocarbon-degrading Desulfosarcina strains.</title>
        <authorList>
            <person name="Watanabe M."/>
            <person name="Kojima H."/>
            <person name="Fukui M."/>
        </authorList>
    </citation>
    <scope>NUCLEOTIDE SEQUENCE [LARGE SCALE GENOMIC DNA]</scope>
    <source>
        <strain evidence="2 3">28bB2T</strain>
    </source>
</reference>
<evidence type="ECO:0000256" key="1">
    <source>
        <dbReference type="SAM" id="MobiDB-lite"/>
    </source>
</evidence>
<sequence>MPAIVERRYPDWQAFFSAEQLNRLAENSGGDLRDFFRMLRLVIARAPGQQQLPVPDAFLVDAEDAVRNDMLPIAEDDLKWLGKIMARHKPELPNRDALPDFARLQQSKYVLQYQNGEDWYDVRLPLVIVLPQACRGRLPIEAPDLWAVRTFTATLPVPIAGHEPIAAKPSPPSQDNGTTPPSAPEQEWHRLWTTTPDRPKINPWDGFEAVDAALDRGDLLGAQTIARQAYDLARLLPQSLGDTPQSLRDLSVSLDNIEGQVNP</sequence>
<evidence type="ECO:0000313" key="2">
    <source>
        <dbReference type="EMBL" id="BBO82558.1"/>
    </source>
</evidence>
<feature type="region of interest" description="Disordered" evidence="1">
    <location>
        <begin position="162"/>
        <end position="187"/>
    </location>
</feature>